<sequence length="191" mass="21428">MTENSTVKNPEKSKLALSVVRPLSVLIPPSWTSTSSSESETNFTLDQISSYAKKITSSNFNLFSTSSSSSTASSLKLDPNDEHKRKILKNKSQQALNEFTYAFLLSLNNSSLGLYTVSDHIYRKVPRLIEMKKKIQQISTQVETADLDIQDAQKSICDIERIDSFVNMSKMIKLSLEIIAKDQKSDPKTLQ</sequence>
<reference evidence="1" key="1">
    <citation type="journal article" date="2016" name="Proc. Natl. Acad. Sci. U.S.A.">
        <title>Lipid metabolic changes in an early divergent fungus govern the establishment of a mutualistic symbiosis with endobacteria.</title>
        <authorList>
            <person name="Lastovetsky O.A."/>
            <person name="Gaspar M.L."/>
            <person name="Mondo S.J."/>
            <person name="LaButti K.M."/>
            <person name="Sandor L."/>
            <person name="Grigoriev I.V."/>
            <person name="Henry S.A."/>
            <person name="Pawlowska T.E."/>
        </authorList>
    </citation>
    <scope>NUCLEOTIDE SEQUENCE [LARGE SCALE GENOMIC DNA]</scope>
    <source>
        <strain evidence="1">ATCC 52814</strain>
    </source>
</reference>
<dbReference type="Pfam" id="PF10167">
    <property type="entry name" value="BORCS8"/>
    <property type="match status" value="1"/>
</dbReference>
<protein>
    <submittedName>
        <fullName evidence="1">Uncharacterized protein</fullName>
    </submittedName>
</protein>
<accession>A0A1X0QVA5</accession>
<gene>
    <name evidence="1" type="ORF">BCV72DRAFT_27578</name>
</gene>
<evidence type="ECO:0000313" key="1">
    <source>
        <dbReference type="EMBL" id="ORE03700.1"/>
    </source>
</evidence>
<proteinExistence type="predicted"/>
<dbReference type="VEuPathDB" id="FungiDB:BCV72DRAFT_27578"/>
<dbReference type="AlphaFoldDB" id="A0A1X0QVA5"/>
<name>A0A1X0QVA5_RHIZD</name>
<dbReference type="OrthoDB" id="10044187at2759"/>
<dbReference type="InterPro" id="IPR019320">
    <property type="entry name" value="BORCS8"/>
</dbReference>
<dbReference type="EMBL" id="KV921994">
    <property type="protein sequence ID" value="ORE03700.1"/>
    <property type="molecule type" value="Genomic_DNA"/>
</dbReference>
<organism evidence="1">
    <name type="scientific">Rhizopus microsporus var. microsporus</name>
    <dbReference type="NCBI Taxonomy" id="86635"/>
    <lineage>
        <taxon>Eukaryota</taxon>
        <taxon>Fungi</taxon>
        <taxon>Fungi incertae sedis</taxon>
        <taxon>Mucoromycota</taxon>
        <taxon>Mucoromycotina</taxon>
        <taxon>Mucoromycetes</taxon>
        <taxon>Mucorales</taxon>
        <taxon>Mucorineae</taxon>
        <taxon>Rhizopodaceae</taxon>
        <taxon>Rhizopus</taxon>
    </lineage>
</organism>
<dbReference type="Proteomes" id="UP000242414">
    <property type="component" value="Unassembled WGS sequence"/>
</dbReference>